<proteinExistence type="predicted"/>
<comment type="caution">
    <text evidence="1">The sequence shown here is derived from an EMBL/GenBank/DDBJ whole genome shotgun (WGS) entry which is preliminary data.</text>
</comment>
<reference evidence="1 2" key="1">
    <citation type="submission" date="2016-10" db="EMBL/GenBank/DDBJ databases">
        <authorList>
            <person name="Varghese N."/>
            <person name="Submissions S."/>
        </authorList>
    </citation>
    <scope>NUCLEOTIDE SEQUENCE [LARGE SCALE GENOMIC DNA]</scope>
    <source>
        <strain evidence="1 2">WC1T17</strain>
    </source>
</reference>
<dbReference type="SUPFAM" id="SSF49785">
    <property type="entry name" value="Galactose-binding domain-like"/>
    <property type="match status" value="1"/>
</dbReference>
<dbReference type="Gene3D" id="2.60.120.260">
    <property type="entry name" value="Galactose-binding domain-like"/>
    <property type="match status" value="1"/>
</dbReference>
<evidence type="ECO:0000313" key="1">
    <source>
        <dbReference type="EMBL" id="SEN00256.1"/>
    </source>
</evidence>
<dbReference type="Proteomes" id="UP000182089">
    <property type="component" value="Unassembled WGS sequence"/>
</dbReference>
<evidence type="ECO:0000313" key="2">
    <source>
        <dbReference type="Proteomes" id="UP000182089"/>
    </source>
</evidence>
<dbReference type="InterPro" id="IPR008979">
    <property type="entry name" value="Galactose-bd-like_sf"/>
</dbReference>
<dbReference type="EMBL" id="FOCC01000019">
    <property type="protein sequence ID" value="SEN00256.1"/>
    <property type="molecule type" value="Genomic_DNA"/>
</dbReference>
<name>A0ABY1AER9_9LACO</name>
<accession>A0ABY1AER9</accession>
<organism evidence="1 2">
    <name type="scientific">Ligilactobacillus ruminis</name>
    <dbReference type="NCBI Taxonomy" id="1623"/>
    <lineage>
        <taxon>Bacteria</taxon>
        <taxon>Bacillati</taxon>
        <taxon>Bacillota</taxon>
        <taxon>Bacilli</taxon>
        <taxon>Lactobacillales</taxon>
        <taxon>Lactobacillaceae</taxon>
        <taxon>Ligilactobacillus</taxon>
    </lineage>
</organism>
<sequence length="95" mass="10805">MATAKQYPNFSQEQKLDKLVNVNRLPGQRDFGGNMRYQTAFDLDEVQKLKLDLEQVGEVAQVKVNGHDLGQRICAPYRFDIPAVDLKQGPNDLEE</sequence>
<protein>
    <submittedName>
        <fullName evidence="1">Uncharacterized protein</fullName>
    </submittedName>
</protein>
<gene>
    <name evidence="1" type="ORF">SAMN05216431_11924</name>
</gene>